<feature type="compositionally biased region" description="Low complexity" evidence="21">
    <location>
        <begin position="15"/>
        <end position="32"/>
    </location>
</feature>
<evidence type="ECO:0000259" key="25">
    <source>
        <dbReference type="PROSITE" id="PS50994"/>
    </source>
</evidence>
<dbReference type="Gene3D" id="2.40.70.10">
    <property type="entry name" value="Acid Proteases"/>
    <property type="match status" value="1"/>
</dbReference>
<feature type="domain" description="CCHC-type" evidence="23">
    <location>
        <begin position="329"/>
        <end position="346"/>
    </location>
</feature>
<dbReference type="EMBL" id="JAWRVI010000348">
    <property type="protein sequence ID" value="KAK4067223.1"/>
    <property type="molecule type" value="Genomic_DNA"/>
</dbReference>
<keyword evidence="16" id="KW-0239">DNA-directed DNA polymerase</keyword>
<dbReference type="CDD" id="cd09274">
    <property type="entry name" value="RNase_HI_RT_Ty3"/>
    <property type="match status" value="1"/>
</dbReference>
<evidence type="ECO:0000256" key="16">
    <source>
        <dbReference type="ARBA" id="ARBA00022932"/>
    </source>
</evidence>
<keyword evidence="27" id="KW-1185">Reference proteome</keyword>
<keyword evidence="6" id="KW-0548">Nucleotidyltransferase</keyword>
<reference evidence="26 27" key="1">
    <citation type="journal article" date="2024" name="Microbiol. Resour. Announc.">
        <title>Genome annotations for the ascomycete fungi Trichoderma harzianum, Trichoderma aggressivum, and Purpureocillium lilacinum.</title>
        <authorList>
            <person name="Beijen E.P.W."/>
            <person name="Ohm R.A."/>
        </authorList>
    </citation>
    <scope>NUCLEOTIDE SEQUENCE [LARGE SCALE GENOMIC DNA]</scope>
    <source>
        <strain evidence="26 27">CBS 150709</strain>
    </source>
</reference>
<name>A0ABR0BCU5_PURLI</name>
<evidence type="ECO:0000256" key="21">
    <source>
        <dbReference type="SAM" id="MobiDB-lite"/>
    </source>
</evidence>
<evidence type="ECO:0000259" key="22">
    <source>
        <dbReference type="PROSITE" id="PS50013"/>
    </source>
</evidence>
<proteinExistence type="predicted"/>
<evidence type="ECO:0000313" key="27">
    <source>
        <dbReference type="Proteomes" id="UP001287286"/>
    </source>
</evidence>
<protein>
    <recommendedName>
        <fullName evidence="3">RNA-directed DNA polymerase</fullName>
        <ecNumber evidence="3">2.7.7.49</ecNumber>
    </recommendedName>
</protein>
<evidence type="ECO:0000256" key="5">
    <source>
        <dbReference type="ARBA" id="ARBA00022679"/>
    </source>
</evidence>
<keyword evidence="20" id="KW-0863">Zinc-finger</keyword>
<dbReference type="PANTHER" id="PTHR37984:SF5">
    <property type="entry name" value="PROTEIN NYNRIN-LIKE"/>
    <property type="match status" value="1"/>
</dbReference>
<dbReference type="Gene3D" id="1.10.340.70">
    <property type="match status" value="1"/>
</dbReference>
<dbReference type="Pfam" id="PF00665">
    <property type="entry name" value="rve"/>
    <property type="match status" value="1"/>
</dbReference>
<keyword evidence="11" id="KW-0378">Hydrolase</keyword>
<dbReference type="SUPFAM" id="SSF53098">
    <property type="entry name" value="Ribonuclease H-like"/>
    <property type="match status" value="1"/>
</dbReference>
<feature type="compositionally biased region" description="Basic and acidic residues" evidence="21">
    <location>
        <begin position="313"/>
        <end position="325"/>
    </location>
</feature>
<dbReference type="InterPro" id="IPR000953">
    <property type="entry name" value="Chromo/chromo_shadow_dom"/>
</dbReference>
<keyword evidence="13" id="KW-0694">RNA-binding</keyword>
<evidence type="ECO:0000256" key="20">
    <source>
        <dbReference type="PROSITE-ProRule" id="PRU00047"/>
    </source>
</evidence>
<evidence type="ECO:0000256" key="9">
    <source>
        <dbReference type="ARBA" id="ARBA00022750"/>
    </source>
</evidence>
<evidence type="ECO:0000256" key="13">
    <source>
        <dbReference type="ARBA" id="ARBA00022884"/>
    </source>
</evidence>
<dbReference type="Pfam" id="PF17917">
    <property type="entry name" value="RT_RNaseH"/>
    <property type="match status" value="1"/>
</dbReference>
<feature type="compositionally biased region" description="Polar residues" evidence="21">
    <location>
        <begin position="1"/>
        <end position="14"/>
    </location>
</feature>
<dbReference type="PANTHER" id="PTHR37984">
    <property type="entry name" value="PROTEIN CBG26694"/>
    <property type="match status" value="1"/>
</dbReference>
<evidence type="ECO:0000256" key="2">
    <source>
        <dbReference type="ARBA" id="ARBA00011353"/>
    </source>
</evidence>
<dbReference type="Proteomes" id="UP001287286">
    <property type="component" value="Unassembled WGS sequence"/>
</dbReference>
<keyword evidence="15" id="KW-0695">RNA-directed DNA polymerase</keyword>
<evidence type="ECO:0000256" key="8">
    <source>
        <dbReference type="ARBA" id="ARBA00022723"/>
    </source>
</evidence>
<evidence type="ECO:0000256" key="19">
    <source>
        <dbReference type="ARBA" id="ARBA00023172"/>
    </source>
</evidence>
<dbReference type="InterPro" id="IPR001584">
    <property type="entry name" value="Integrase_cat-core"/>
</dbReference>
<keyword evidence="14" id="KW-0229">DNA integration</keyword>
<dbReference type="InterPro" id="IPR050951">
    <property type="entry name" value="Retrovirus_Pol_polyprotein"/>
</dbReference>
<evidence type="ECO:0000256" key="18">
    <source>
        <dbReference type="ARBA" id="ARBA00023128"/>
    </source>
</evidence>
<feature type="compositionally biased region" description="Basic and acidic residues" evidence="21">
    <location>
        <begin position="33"/>
        <end position="45"/>
    </location>
</feature>
<dbReference type="Gene3D" id="3.10.10.10">
    <property type="entry name" value="HIV Type 1 Reverse Transcriptase, subunit A, domain 1"/>
    <property type="match status" value="1"/>
</dbReference>
<comment type="subcellular location">
    <subcellularLocation>
        <location evidence="1">Mitochondrion</location>
    </subcellularLocation>
</comment>
<feature type="domain" description="Reverse transcriptase" evidence="24">
    <location>
        <begin position="666"/>
        <end position="846"/>
    </location>
</feature>
<dbReference type="PROSITE" id="PS50994">
    <property type="entry name" value="INTEGRASE"/>
    <property type="match status" value="1"/>
</dbReference>
<dbReference type="Pfam" id="PF17921">
    <property type="entry name" value="Integrase_H2C2"/>
    <property type="match status" value="1"/>
</dbReference>
<dbReference type="InterPro" id="IPR012337">
    <property type="entry name" value="RNaseH-like_sf"/>
</dbReference>
<feature type="region of interest" description="Disordered" evidence="21">
    <location>
        <begin position="265"/>
        <end position="325"/>
    </location>
</feature>
<dbReference type="InterPro" id="IPR036397">
    <property type="entry name" value="RNaseH_sf"/>
</dbReference>
<keyword evidence="19" id="KW-0233">DNA recombination</keyword>
<evidence type="ECO:0000256" key="7">
    <source>
        <dbReference type="ARBA" id="ARBA00022722"/>
    </source>
</evidence>
<keyword evidence="17" id="KW-0238">DNA-binding</keyword>
<keyword evidence="9" id="KW-0064">Aspartyl protease</keyword>
<dbReference type="Gene3D" id="3.30.70.270">
    <property type="match status" value="2"/>
</dbReference>
<dbReference type="CDD" id="cd01647">
    <property type="entry name" value="RT_LTR"/>
    <property type="match status" value="1"/>
</dbReference>
<evidence type="ECO:0000256" key="6">
    <source>
        <dbReference type="ARBA" id="ARBA00022695"/>
    </source>
</evidence>
<evidence type="ECO:0000259" key="24">
    <source>
        <dbReference type="PROSITE" id="PS50878"/>
    </source>
</evidence>
<organism evidence="26 27">
    <name type="scientific">Purpureocillium lilacinum</name>
    <name type="common">Paecilomyces lilacinus</name>
    <dbReference type="NCBI Taxonomy" id="33203"/>
    <lineage>
        <taxon>Eukaryota</taxon>
        <taxon>Fungi</taxon>
        <taxon>Dikarya</taxon>
        <taxon>Ascomycota</taxon>
        <taxon>Pezizomycotina</taxon>
        <taxon>Sordariomycetes</taxon>
        <taxon>Hypocreomycetidae</taxon>
        <taxon>Hypocreales</taxon>
        <taxon>Ophiocordycipitaceae</taxon>
        <taxon>Purpureocillium</taxon>
    </lineage>
</organism>
<accession>A0ABR0BCU5</accession>
<dbReference type="SUPFAM" id="SSF56672">
    <property type="entry name" value="DNA/RNA polymerases"/>
    <property type="match status" value="1"/>
</dbReference>
<evidence type="ECO:0000256" key="14">
    <source>
        <dbReference type="ARBA" id="ARBA00022908"/>
    </source>
</evidence>
<dbReference type="InterPro" id="IPR041588">
    <property type="entry name" value="Integrase_H2C2"/>
</dbReference>
<dbReference type="InterPro" id="IPR041373">
    <property type="entry name" value="RT_RNaseH"/>
</dbReference>
<dbReference type="InterPro" id="IPR043128">
    <property type="entry name" value="Rev_trsase/Diguanyl_cyclase"/>
</dbReference>
<evidence type="ECO:0000256" key="15">
    <source>
        <dbReference type="ARBA" id="ARBA00022918"/>
    </source>
</evidence>
<evidence type="ECO:0000256" key="10">
    <source>
        <dbReference type="ARBA" id="ARBA00022759"/>
    </source>
</evidence>
<keyword evidence="10" id="KW-0255">Endonuclease</keyword>
<feature type="domain" description="Integrase catalytic" evidence="25">
    <location>
        <begin position="1253"/>
        <end position="1418"/>
    </location>
</feature>
<dbReference type="EC" id="2.7.7.49" evidence="3"/>
<keyword evidence="8" id="KW-0479">Metal-binding</keyword>
<dbReference type="PROSITE" id="PS50158">
    <property type="entry name" value="ZF_CCHC"/>
    <property type="match status" value="1"/>
</dbReference>
<evidence type="ECO:0000256" key="17">
    <source>
        <dbReference type="ARBA" id="ARBA00023125"/>
    </source>
</evidence>
<evidence type="ECO:0000313" key="26">
    <source>
        <dbReference type="EMBL" id="KAK4067223.1"/>
    </source>
</evidence>
<dbReference type="PROSITE" id="PS50013">
    <property type="entry name" value="CHROMO_2"/>
    <property type="match status" value="1"/>
</dbReference>
<comment type="caution">
    <text evidence="26">The sequence shown here is derived from an EMBL/GenBank/DDBJ whole genome shotgun (WGS) entry which is preliminary data.</text>
</comment>
<feature type="region of interest" description="Disordered" evidence="21">
    <location>
        <begin position="1455"/>
        <end position="1479"/>
    </location>
</feature>
<dbReference type="InterPro" id="IPR016197">
    <property type="entry name" value="Chromo-like_dom_sf"/>
</dbReference>
<keyword evidence="7" id="KW-0540">Nuclease</keyword>
<dbReference type="InterPro" id="IPR036875">
    <property type="entry name" value="Znf_CCHC_sf"/>
</dbReference>
<feature type="region of interest" description="Disordered" evidence="21">
    <location>
        <begin position="1"/>
        <end position="99"/>
    </location>
</feature>
<dbReference type="Gene3D" id="4.10.60.10">
    <property type="entry name" value="Zinc finger, CCHC-type"/>
    <property type="match status" value="1"/>
</dbReference>
<dbReference type="PROSITE" id="PS50878">
    <property type="entry name" value="RT_POL"/>
    <property type="match status" value="1"/>
</dbReference>
<gene>
    <name evidence="26" type="ORF">Purlil1_13892</name>
</gene>
<feature type="region of interest" description="Disordered" evidence="21">
    <location>
        <begin position="348"/>
        <end position="407"/>
    </location>
</feature>
<evidence type="ECO:0000256" key="11">
    <source>
        <dbReference type="ARBA" id="ARBA00022801"/>
    </source>
</evidence>
<evidence type="ECO:0000256" key="1">
    <source>
        <dbReference type="ARBA" id="ARBA00004173"/>
    </source>
</evidence>
<keyword evidence="12" id="KW-0460">Magnesium</keyword>
<evidence type="ECO:0000256" key="4">
    <source>
        <dbReference type="ARBA" id="ARBA00022670"/>
    </source>
</evidence>
<dbReference type="InterPro" id="IPR000477">
    <property type="entry name" value="RT_dom"/>
</dbReference>
<keyword evidence="20" id="KW-0862">Zinc</keyword>
<evidence type="ECO:0000256" key="3">
    <source>
        <dbReference type="ARBA" id="ARBA00012493"/>
    </source>
</evidence>
<dbReference type="InterPro" id="IPR043502">
    <property type="entry name" value="DNA/RNA_pol_sf"/>
</dbReference>
<feature type="domain" description="Chromo" evidence="22">
    <location>
        <begin position="1564"/>
        <end position="1609"/>
    </location>
</feature>
<sequence length="1629" mass="186101">MEANNHDSGSQERTSQMLMQMMSQMSEQMQALRAEREADREEVRMQIDALRSAIVTPTQTPHSPPPVDTNQPHTGATSSVDTDRQAKKKKPTLPDPLRFDGSRRKFRAWQLEMEGKLLVDGPVIGGKHEQFAYIYARLDHQPQAMAAAFYTSGGPTGQRDPAEFLQYLDRTYGDPNLAERALSRLEAIRQGDRESFASFLPKFERELADSGGVAWSDEVKINALRRAINPELRTSLAHQLNVPKDYLGYVNAVQGLSASLESLRISTRNGPRTRPVSKHPTTQEVPRADPSASPSTTDEQMDWEPTKIGRASVRQDLRRDSGRRTRDGRRCFRCNEVGHIAAYCTQGPRERPAVKPEPAGKPERPQHKTKVARIELKTRDHQEYEDERSTPGKNRRQEHQQAQAEWKQLEREMDSHPFYVNIGINREYYSTAHVDSGCLCYGTVNEALVRKARLPRIPITPRTLDEVSTSLPGAIRGVTYADIDIDGYRKKRFFFYIIPKQKDEVLLGRTWMNREDVVLYPSKGLLHIGSHDHWVKERDPDHHERYELYKQPATVFAGLVRRARKAKQDQRGLRVFSASLADIEKALAPKKKTDAREKLPRHYHEYLSVFDRGQADRLPPHRPGSDHKIILERDANGREKEPPWGPLYGMSREELIVLRRTLTELLDKGFIRASSSPASAPVLFVRKPGGGLRFCVDYRGLNAITKKDRYPLPLIEETLRSLSKAKWLTKLDVIAAFHKVRIEKGNEWKTAFRTRYGLYEWLVTPFGLTGAPATFQRYINHTLREFLDEFCSAYIDDILIYSSGSLADHRNKVKQVLARLRDAGLQIDIDKCEFEAASVRYLGFIVEAGKGIRVDPEKVQAIQQWQPPRSVKGVRSFLGFANYYRQFIPKFSNIASPLTALTKKAAAFAWSKECQTAFEELKLRLITAPVLAQWDPDRETVVETDSSGYVTGGALSQRGDDGIMRPVAFFSKKNAPAECNYPIHDKELLAIIRCLEHWDAELRSVASFTVLTDHLNLRYFTKKQPLSERQARWAETLSRYNFTIKHRPGREAVVPDALSRREQDMPHSAEDERLRGRRVQFLQPIKGGGLVTRVRSGYITKGDTDQAGDETADQDESVENPFTDEELQRLWDEGLKQHNRYWLIRKAVRQGERRLPSQWGLPVMLSECSIDDGQRLCWRERIWVPNYEPLRTRLMQETHDSALAGHPGRDMLKSLLSRRFYWPGLDADARRFVRNCDVCGRSNIWREKRRGLLKPLPIPERIWSELSIDFVTDLPPTKSNGSTNLMVVTDRLSKSVVFEPLKDITAETTAKALVRNVVQHHGIPGAIVTDRGTQFTSRMWKRLCELLRIKQRLSTAWHPETDGATERANQEVERYVRIFATYAQDDWDELLPAAAIAINNRTATSTGQSPFFLTHGYHIEPIQVKEKLRVDGKSPVARAEGIVQRLQEATQWAQAAMASAQERQEENTNTRRQPSDQFKPGDKVWLRLRNIRSNRPSKKLDWLSGKYTVLETIGSHACRLDTPPGVHNVFHVSLLRLAADDPLPSQKSDDYRPPAILTDDGELWEVEEIRGQKKAGRQWKVLVKWVGYLEPTWEPVKHLADTTALAQYEAVHGKVGSKLPLRNGRRGVL</sequence>
<evidence type="ECO:0000259" key="23">
    <source>
        <dbReference type="PROSITE" id="PS50158"/>
    </source>
</evidence>
<dbReference type="SUPFAM" id="SSF57756">
    <property type="entry name" value="Retrovirus zinc finger-like domains"/>
    <property type="match status" value="1"/>
</dbReference>
<feature type="compositionally biased region" description="Basic and acidic residues" evidence="21">
    <location>
        <begin position="348"/>
        <end position="399"/>
    </location>
</feature>
<dbReference type="Pfam" id="PF00078">
    <property type="entry name" value="RVT_1"/>
    <property type="match status" value="1"/>
</dbReference>
<dbReference type="Pfam" id="PF24626">
    <property type="entry name" value="SH3_Tf2-1"/>
    <property type="match status" value="1"/>
</dbReference>
<keyword evidence="18" id="KW-0496">Mitochondrion</keyword>
<dbReference type="SUPFAM" id="SSF54160">
    <property type="entry name" value="Chromo domain-like"/>
    <property type="match status" value="1"/>
</dbReference>
<dbReference type="InterPro" id="IPR056924">
    <property type="entry name" value="SH3_Tf2-1"/>
</dbReference>
<keyword evidence="5" id="KW-0808">Transferase</keyword>
<dbReference type="InterPro" id="IPR001878">
    <property type="entry name" value="Znf_CCHC"/>
</dbReference>
<keyword evidence="4" id="KW-0645">Protease</keyword>
<comment type="subunit">
    <text evidence="2">Component of the NuA4 histone acetyltransferase complex.</text>
</comment>
<evidence type="ECO:0000256" key="12">
    <source>
        <dbReference type="ARBA" id="ARBA00022842"/>
    </source>
</evidence>
<dbReference type="SMART" id="SM00343">
    <property type="entry name" value="ZnF_C2HC"/>
    <property type="match status" value="1"/>
</dbReference>
<dbReference type="Gene3D" id="2.40.50.40">
    <property type="match status" value="1"/>
</dbReference>
<dbReference type="Gene3D" id="3.30.420.10">
    <property type="entry name" value="Ribonuclease H-like superfamily/Ribonuclease H"/>
    <property type="match status" value="1"/>
</dbReference>
<dbReference type="InterPro" id="IPR021109">
    <property type="entry name" value="Peptidase_aspartic_dom_sf"/>
</dbReference>
<dbReference type="SMART" id="SM00298">
    <property type="entry name" value="CHROMO"/>
    <property type="match status" value="1"/>
</dbReference>
<feature type="compositionally biased region" description="Polar residues" evidence="21">
    <location>
        <begin position="68"/>
        <end position="80"/>
    </location>
</feature>